<organism evidence="1 2">
    <name type="scientific">Araneus ventricosus</name>
    <name type="common">Orbweaver spider</name>
    <name type="synonym">Epeira ventricosa</name>
    <dbReference type="NCBI Taxonomy" id="182803"/>
    <lineage>
        <taxon>Eukaryota</taxon>
        <taxon>Metazoa</taxon>
        <taxon>Ecdysozoa</taxon>
        <taxon>Arthropoda</taxon>
        <taxon>Chelicerata</taxon>
        <taxon>Arachnida</taxon>
        <taxon>Araneae</taxon>
        <taxon>Araneomorphae</taxon>
        <taxon>Entelegynae</taxon>
        <taxon>Araneoidea</taxon>
        <taxon>Araneidae</taxon>
        <taxon>Araneus</taxon>
    </lineage>
</organism>
<evidence type="ECO:0000313" key="2">
    <source>
        <dbReference type="Proteomes" id="UP000499080"/>
    </source>
</evidence>
<dbReference type="EMBL" id="BGPR01014378">
    <property type="protein sequence ID" value="GBN64956.1"/>
    <property type="molecule type" value="Genomic_DNA"/>
</dbReference>
<gene>
    <name evidence="1" type="ORF">AVEN_124075_1</name>
</gene>
<protein>
    <submittedName>
        <fullName evidence="1">Uncharacterized protein</fullName>
    </submittedName>
</protein>
<comment type="caution">
    <text evidence="1">The sequence shown here is derived from an EMBL/GenBank/DDBJ whole genome shotgun (WGS) entry which is preliminary data.</text>
</comment>
<proteinExistence type="predicted"/>
<name>A0A4Y2QNU9_ARAVE</name>
<reference evidence="1 2" key="1">
    <citation type="journal article" date="2019" name="Sci. Rep.">
        <title>Orb-weaving spider Araneus ventricosus genome elucidates the spidroin gene catalogue.</title>
        <authorList>
            <person name="Kono N."/>
            <person name="Nakamura H."/>
            <person name="Ohtoshi R."/>
            <person name="Moran D.A.P."/>
            <person name="Shinohara A."/>
            <person name="Yoshida Y."/>
            <person name="Fujiwara M."/>
            <person name="Mori M."/>
            <person name="Tomita M."/>
            <person name="Arakawa K."/>
        </authorList>
    </citation>
    <scope>NUCLEOTIDE SEQUENCE [LARGE SCALE GENOMIC DNA]</scope>
</reference>
<evidence type="ECO:0000313" key="1">
    <source>
        <dbReference type="EMBL" id="GBN64956.1"/>
    </source>
</evidence>
<keyword evidence="2" id="KW-1185">Reference proteome</keyword>
<dbReference type="AlphaFoldDB" id="A0A4Y2QNU9"/>
<accession>A0A4Y2QNU9</accession>
<dbReference type="Proteomes" id="UP000499080">
    <property type="component" value="Unassembled WGS sequence"/>
</dbReference>
<sequence length="147" mass="17017">MLESLGFLKCQLSVRIHEVAKCSGVPISPQLQRSEFRRLNLFKYDVKGPCSEKNINELKKGKQSSRVTWWIQELAIKKKDMQAIQKTANNITGTEQTKYQLLLSPKKPSTRSCPSEPNEHSWKNFYTQTKHPYGIPYKTIIKDNIPH</sequence>